<protein>
    <submittedName>
        <fullName evidence="2">Uncharacterized protein</fullName>
    </submittedName>
</protein>
<evidence type="ECO:0000256" key="1">
    <source>
        <dbReference type="SAM" id="SignalP"/>
    </source>
</evidence>
<sequence length="98" mass="9969">MIKSSSSATLMIVVVVAVAVLCFMSTLSEAKGGRSSGGRSSSRPVVRGAVVGGALSRTSNRNGTSEWSSAIGASGHYFGGPNQLVGTLVVSFLLYAMQ</sequence>
<dbReference type="EMBL" id="OZ034813">
    <property type="protein sequence ID" value="CAL1352030.1"/>
    <property type="molecule type" value="Genomic_DNA"/>
</dbReference>
<accession>A0AAV2C6E7</accession>
<evidence type="ECO:0000313" key="3">
    <source>
        <dbReference type="Proteomes" id="UP001497516"/>
    </source>
</evidence>
<feature type="chain" id="PRO_5043819344" evidence="1">
    <location>
        <begin position="31"/>
        <end position="98"/>
    </location>
</feature>
<proteinExistence type="predicted"/>
<evidence type="ECO:0000313" key="2">
    <source>
        <dbReference type="EMBL" id="CAL1352030.1"/>
    </source>
</evidence>
<organism evidence="2 3">
    <name type="scientific">Linum trigynum</name>
    <dbReference type="NCBI Taxonomy" id="586398"/>
    <lineage>
        <taxon>Eukaryota</taxon>
        <taxon>Viridiplantae</taxon>
        <taxon>Streptophyta</taxon>
        <taxon>Embryophyta</taxon>
        <taxon>Tracheophyta</taxon>
        <taxon>Spermatophyta</taxon>
        <taxon>Magnoliopsida</taxon>
        <taxon>eudicotyledons</taxon>
        <taxon>Gunneridae</taxon>
        <taxon>Pentapetalae</taxon>
        <taxon>rosids</taxon>
        <taxon>fabids</taxon>
        <taxon>Malpighiales</taxon>
        <taxon>Linaceae</taxon>
        <taxon>Linum</taxon>
    </lineage>
</organism>
<keyword evidence="3" id="KW-1185">Reference proteome</keyword>
<feature type="signal peptide" evidence="1">
    <location>
        <begin position="1"/>
        <end position="30"/>
    </location>
</feature>
<reference evidence="2 3" key="1">
    <citation type="submission" date="2024-04" db="EMBL/GenBank/DDBJ databases">
        <authorList>
            <person name="Fracassetti M."/>
        </authorList>
    </citation>
    <scope>NUCLEOTIDE SEQUENCE [LARGE SCALE GENOMIC DNA]</scope>
</reference>
<dbReference type="Proteomes" id="UP001497516">
    <property type="component" value="Chromosome 1"/>
</dbReference>
<keyword evidence="1" id="KW-0732">Signal</keyword>
<name>A0AAV2C6E7_9ROSI</name>
<gene>
    <name evidence="2" type="ORF">LTRI10_LOCUS29</name>
</gene>
<dbReference type="AlphaFoldDB" id="A0AAV2C6E7"/>